<dbReference type="EMBL" id="KZ772732">
    <property type="protein sequence ID" value="PTQ36964.1"/>
    <property type="molecule type" value="Genomic_DNA"/>
</dbReference>
<dbReference type="AlphaFoldDB" id="A0A2R6WT30"/>
<protein>
    <submittedName>
        <fullName evidence="1">Uncharacterized protein</fullName>
    </submittedName>
</protein>
<dbReference type="Proteomes" id="UP000244005">
    <property type="component" value="Unassembled WGS sequence"/>
</dbReference>
<name>A0A2R6WT30_MARPO</name>
<evidence type="ECO:0000313" key="2">
    <source>
        <dbReference type="Proteomes" id="UP000244005"/>
    </source>
</evidence>
<reference evidence="2" key="1">
    <citation type="journal article" date="2017" name="Cell">
        <title>Insights into land plant evolution garnered from the Marchantia polymorpha genome.</title>
        <authorList>
            <person name="Bowman J.L."/>
            <person name="Kohchi T."/>
            <person name="Yamato K.T."/>
            <person name="Jenkins J."/>
            <person name="Shu S."/>
            <person name="Ishizaki K."/>
            <person name="Yamaoka S."/>
            <person name="Nishihama R."/>
            <person name="Nakamura Y."/>
            <person name="Berger F."/>
            <person name="Adam C."/>
            <person name="Aki S.S."/>
            <person name="Althoff F."/>
            <person name="Araki T."/>
            <person name="Arteaga-Vazquez M.A."/>
            <person name="Balasubrmanian S."/>
            <person name="Barry K."/>
            <person name="Bauer D."/>
            <person name="Boehm C.R."/>
            <person name="Briginshaw L."/>
            <person name="Caballero-Perez J."/>
            <person name="Catarino B."/>
            <person name="Chen F."/>
            <person name="Chiyoda S."/>
            <person name="Chovatia M."/>
            <person name="Davies K.M."/>
            <person name="Delmans M."/>
            <person name="Demura T."/>
            <person name="Dierschke T."/>
            <person name="Dolan L."/>
            <person name="Dorantes-Acosta A.E."/>
            <person name="Eklund D.M."/>
            <person name="Florent S.N."/>
            <person name="Flores-Sandoval E."/>
            <person name="Fujiyama A."/>
            <person name="Fukuzawa H."/>
            <person name="Galik B."/>
            <person name="Grimanelli D."/>
            <person name="Grimwood J."/>
            <person name="Grossniklaus U."/>
            <person name="Hamada T."/>
            <person name="Haseloff J."/>
            <person name="Hetherington A.J."/>
            <person name="Higo A."/>
            <person name="Hirakawa Y."/>
            <person name="Hundley H.N."/>
            <person name="Ikeda Y."/>
            <person name="Inoue K."/>
            <person name="Inoue S.I."/>
            <person name="Ishida S."/>
            <person name="Jia Q."/>
            <person name="Kakita M."/>
            <person name="Kanazawa T."/>
            <person name="Kawai Y."/>
            <person name="Kawashima T."/>
            <person name="Kennedy M."/>
            <person name="Kinose K."/>
            <person name="Kinoshita T."/>
            <person name="Kohara Y."/>
            <person name="Koide E."/>
            <person name="Komatsu K."/>
            <person name="Kopischke S."/>
            <person name="Kubo M."/>
            <person name="Kyozuka J."/>
            <person name="Lagercrantz U."/>
            <person name="Lin S.S."/>
            <person name="Lindquist E."/>
            <person name="Lipzen A.M."/>
            <person name="Lu C.W."/>
            <person name="De Luna E."/>
            <person name="Martienssen R.A."/>
            <person name="Minamino N."/>
            <person name="Mizutani M."/>
            <person name="Mizutani M."/>
            <person name="Mochizuki N."/>
            <person name="Monte I."/>
            <person name="Mosher R."/>
            <person name="Nagasaki H."/>
            <person name="Nakagami H."/>
            <person name="Naramoto S."/>
            <person name="Nishitani K."/>
            <person name="Ohtani M."/>
            <person name="Okamoto T."/>
            <person name="Okumura M."/>
            <person name="Phillips J."/>
            <person name="Pollak B."/>
            <person name="Reinders A."/>
            <person name="Rovekamp M."/>
            <person name="Sano R."/>
            <person name="Sawa S."/>
            <person name="Schmid M.W."/>
            <person name="Shirakawa M."/>
            <person name="Solano R."/>
            <person name="Spunde A."/>
            <person name="Suetsugu N."/>
            <person name="Sugano S."/>
            <person name="Sugiyama A."/>
            <person name="Sun R."/>
            <person name="Suzuki Y."/>
            <person name="Takenaka M."/>
            <person name="Takezawa D."/>
            <person name="Tomogane H."/>
            <person name="Tsuzuki M."/>
            <person name="Ueda T."/>
            <person name="Umeda M."/>
            <person name="Ward J.M."/>
            <person name="Watanabe Y."/>
            <person name="Yazaki K."/>
            <person name="Yokoyama R."/>
            <person name="Yoshitake Y."/>
            <person name="Yotsui I."/>
            <person name="Zachgo S."/>
            <person name="Schmutz J."/>
        </authorList>
    </citation>
    <scope>NUCLEOTIDE SEQUENCE [LARGE SCALE GENOMIC DNA]</scope>
    <source>
        <strain evidence="2">Tak-1</strain>
    </source>
</reference>
<proteinExistence type="predicted"/>
<accession>A0A2R6WT30</accession>
<dbReference type="Gramene" id="Mp6g08700.1">
    <property type="protein sequence ID" value="Mp6g08700.1.cds1"/>
    <property type="gene ID" value="Mp6g08700"/>
</dbReference>
<keyword evidence="2" id="KW-1185">Reference proteome</keyword>
<organism evidence="1 2">
    <name type="scientific">Marchantia polymorpha</name>
    <name type="common">Common liverwort</name>
    <name type="synonym">Marchantia aquatica</name>
    <dbReference type="NCBI Taxonomy" id="3197"/>
    <lineage>
        <taxon>Eukaryota</taxon>
        <taxon>Viridiplantae</taxon>
        <taxon>Streptophyta</taxon>
        <taxon>Embryophyta</taxon>
        <taxon>Marchantiophyta</taxon>
        <taxon>Marchantiopsida</taxon>
        <taxon>Marchantiidae</taxon>
        <taxon>Marchantiales</taxon>
        <taxon>Marchantiaceae</taxon>
        <taxon>Marchantia</taxon>
    </lineage>
</organism>
<gene>
    <name evidence="1" type="ORF">MARPO_0060s0051</name>
</gene>
<evidence type="ECO:0000313" key="1">
    <source>
        <dbReference type="EMBL" id="PTQ36964.1"/>
    </source>
</evidence>
<sequence>MPRRDQYCTNLKTESPPRLSLRFIAVPKSIGKYIITLCGSVFAFSCMSQTVRFRTVSVPAWKRIFMKNRSETALLAPELDSVFRVTVEAPALVCDKTRTRLCPSLIGADWRHGGQRECLRAVRYSLKNRWRPGAAIVAEGNSPRS</sequence>